<protein>
    <submittedName>
        <fullName evidence="2">Uncharacterized protein</fullName>
    </submittedName>
</protein>
<evidence type="ECO:0000313" key="3">
    <source>
        <dbReference type="Proteomes" id="UP000250235"/>
    </source>
</evidence>
<dbReference type="EMBL" id="KQ990656">
    <property type="protein sequence ID" value="KZV52800.1"/>
    <property type="molecule type" value="Genomic_DNA"/>
</dbReference>
<organism evidence="2 3">
    <name type="scientific">Dorcoceras hygrometricum</name>
    <dbReference type="NCBI Taxonomy" id="472368"/>
    <lineage>
        <taxon>Eukaryota</taxon>
        <taxon>Viridiplantae</taxon>
        <taxon>Streptophyta</taxon>
        <taxon>Embryophyta</taxon>
        <taxon>Tracheophyta</taxon>
        <taxon>Spermatophyta</taxon>
        <taxon>Magnoliopsida</taxon>
        <taxon>eudicotyledons</taxon>
        <taxon>Gunneridae</taxon>
        <taxon>Pentapetalae</taxon>
        <taxon>asterids</taxon>
        <taxon>lamiids</taxon>
        <taxon>Lamiales</taxon>
        <taxon>Gesneriaceae</taxon>
        <taxon>Didymocarpoideae</taxon>
        <taxon>Trichosporeae</taxon>
        <taxon>Loxocarpinae</taxon>
        <taxon>Dorcoceras</taxon>
    </lineage>
</organism>
<feature type="compositionally biased region" description="Basic residues" evidence="1">
    <location>
        <begin position="9"/>
        <end position="21"/>
    </location>
</feature>
<evidence type="ECO:0000313" key="2">
    <source>
        <dbReference type="EMBL" id="KZV52800.1"/>
    </source>
</evidence>
<reference evidence="2 3" key="1">
    <citation type="journal article" date="2015" name="Proc. Natl. Acad. Sci. U.S.A.">
        <title>The resurrection genome of Boea hygrometrica: A blueprint for survival of dehydration.</title>
        <authorList>
            <person name="Xiao L."/>
            <person name="Yang G."/>
            <person name="Zhang L."/>
            <person name="Yang X."/>
            <person name="Zhao S."/>
            <person name="Ji Z."/>
            <person name="Zhou Q."/>
            <person name="Hu M."/>
            <person name="Wang Y."/>
            <person name="Chen M."/>
            <person name="Xu Y."/>
            <person name="Jin H."/>
            <person name="Xiao X."/>
            <person name="Hu G."/>
            <person name="Bao F."/>
            <person name="Hu Y."/>
            <person name="Wan P."/>
            <person name="Li L."/>
            <person name="Deng X."/>
            <person name="Kuang T."/>
            <person name="Xiang C."/>
            <person name="Zhu J.K."/>
            <person name="Oliver M.J."/>
            <person name="He Y."/>
        </authorList>
    </citation>
    <scope>NUCLEOTIDE SEQUENCE [LARGE SCALE GENOMIC DNA]</scope>
    <source>
        <strain evidence="3">cv. XS01</strain>
    </source>
</reference>
<feature type="compositionally biased region" description="Polar residues" evidence="1">
    <location>
        <begin position="115"/>
        <end position="146"/>
    </location>
</feature>
<evidence type="ECO:0000256" key="1">
    <source>
        <dbReference type="SAM" id="MobiDB-lite"/>
    </source>
</evidence>
<sequence>MTSPERSRSGGRRRRRHHQRKLAAAARATSRERRASSTSSARPGGESHAQQIAQRRSKRPATMRLAAQQQLPPICAASARRGGVPRDVNARHVRQGVQVPADQQHSDCGRLSPIRSMTRTETPSSGYTRSADEISTNGFSSSSWPETNFRRQRAAAAALGEERRGGFCARV</sequence>
<feature type="region of interest" description="Disordered" evidence="1">
    <location>
        <begin position="95"/>
        <end position="146"/>
    </location>
</feature>
<name>A0A2Z7D1A6_9LAMI</name>
<dbReference type="Proteomes" id="UP000250235">
    <property type="component" value="Unassembled WGS sequence"/>
</dbReference>
<proteinExistence type="predicted"/>
<accession>A0A2Z7D1A6</accession>
<keyword evidence="3" id="KW-1185">Reference proteome</keyword>
<feature type="region of interest" description="Disordered" evidence="1">
    <location>
        <begin position="1"/>
        <end position="82"/>
    </location>
</feature>
<gene>
    <name evidence="2" type="ORF">F511_32827</name>
</gene>
<dbReference type="AlphaFoldDB" id="A0A2Z7D1A6"/>